<reference evidence="17" key="1">
    <citation type="submission" date="2019-09" db="EMBL/GenBank/DDBJ databases">
        <title>Draft genome information of white flower Hibiscus syriacus.</title>
        <authorList>
            <person name="Kim Y.-M."/>
        </authorList>
    </citation>
    <scope>NUCLEOTIDE SEQUENCE [LARGE SCALE GENOMIC DNA]</scope>
    <source>
        <strain evidence="17">YM2019G1</strain>
    </source>
</reference>
<evidence type="ECO:0000256" key="3">
    <source>
        <dbReference type="ARBA" id="ARBA00004773"/>
    </source>
</evidence>
<evidence type="ECO:0000256" key="12">
    <source>
        <dbReference type="ARBA" id="ARBA00049309"/>
    </source>
</evidence>
<comment type="caution">
    <text evidence="17">The sequence shown here is derived from an EMBL/GenBank/DDBJ whole genome shotgun (WGS) entry which is preliminary data.</text>
</comment>
<comment type="pathway">
    <text evidence="3 15">Amine and polyamine biosynthesis; agmatine biosynthesis; agmatine from L-arginine: step 1/1.</text>
</comment>
<protein>
    <recommendedName>
        <fullName evidence="5 15">Arginine decarboxylase</fullName>
        <ecNumber evidence="5 15">4.1.1.19</ecNumber>
    </recommendedName>
</protein>
<dbReference type="GO" id="GO:0006527">
    <property type="term" value="P:L-arginine catabolic process"/>
    <property type="evidence" value="ECO:0007669"/>
    <property type="project" value="InterPro"/>
</dbReference>
<dbReference type="InterPro" id="IPR022644">
    <property type="entry name" value="De-COase2_N"/>
</dbReference>
<evidence type="ECO:0000256" key="5">
    <source>
        <dbReference type="ARBA" id="ARBA00012426"/>
    </source>
</evidence>
<evidence type="ECO:0000259" key="16">
    <source>
        <dbReference type="Pfam" id="PF02784"/>
    </source>
</evidence>
<dbReference type="PROSITE" id="PS00878">
    <property type="entry name" value="ODR_DC_2_1"/>
    <property type="match status" value="1"/>
</dbReference>
<keyword evidence="9" id="KW-0661">Putrescine biosynthesis</keyword>
<evidence type="ECO:0000256" key="1">
    <source>
        <dbReference type="ARBA" id="ARBA00001933"/>
    </source>
</evidence>
<evidence type="ECO:0000256" key="2">
    <source>
        <dbReference type="ARBA" id="ARBA00001946"/>
    </source>
</evidence>
<keyword evidence="18" id="KW-1185">Reference proteome</keyword>
<dbReference type="PANTHER" id="PTHR43295">
    <property type="entry name" value="ARGININE DECARBOXYLASE"/>
    <property type="match status" value="1"/>
</dbReference>
<dbReference type="NCBIfam" id="NF003763">
    <property type="entry name" value="PRK05354.1"/>
    <property type="match status" value="1"/>
</dbReference>
<dbReference type="Gene3D" id="2.40.37.10">
    <property type="entry name" value="Lyase, Ornithine Decarboxylase, Chain A, domain 1"/>
    <property type="match status" value="1"/>
</dbReference>
<evidence type="ECO:0000256" key="7">
    <source>
        <dbReference type="ARBA" id="ARBA00022842"/>
    </source>
</evidence>
<dbReference type="InterPro" id="IPR029066">
    <property type="entry name" value="PLP-binding_barrel"/>
</dbReference>
<evidence type="ECO:0000256" key="15">
    <source>
        <dbReference type="RuleBase" id="RU003740"/>
    </source>
</evidence>
<keyword evidence="8 13" id="KW-0663">Pyridoxal phosphate</keyword>
<dbReference type="Pfam" id="PF02784">
    <property type="entry name" value="Orn_Arg_deC_N"/>
    <property type="match status" value="1"/>
</dbReference>
<evidence type="ECO:0000256" key="14">
    <source>
        <dbReference type="PIRSR" id="PIRSR600183-50"/>
    </source>
</evidence>
<dbReference type="FunFam" id="3.20.20.10:FF:000001">
    <property type="entry name" value="Biosynthetic arginine decarboxylase"/>
    <property type="match status" value="1"/>
</dbReference>
<evidence type="ECO:0000313" key="17">
    <source>
        <dbReference type="EMBL" id="KAE8667386.1"/>
    </source>
</evidence>
<evidence type="ECO:0000256" key="4">
    <source>
        <dbReference type="ARBA" id="ARBA00008357"/>
    </source>
</evidence>
<dbReference type="InterPro" id="IPR002985">
    <property type="entry name" value="Arg_decrbxlase"/>
</dbReference>
<dbReference type="GO" id="GO:0008295">
    <property type="term" value="P:spermidine biosynthetic process"/>
    <property type="evidence" value="ECO:0007669"/>
    <property type="project" value="UniProtKB-KW"/>
</dbReference>
<dbReference type="Gene3D" id="3.20.20.10">
    <property type="entry name" value="Alanine racemase"/>
    <property type="match status" value="1"/>
</dbReference>
<comment type="cofactor">
    <cofactor evidence="1 13 15">
        <name>pyridoxal 5'-phosphate</name>
        <dbReference type="ChEBI" id="CHEBI:597326"/>
    </cofactor>
</comment>
<dbReference type="NCBIfam" id="TIGR01273">
    <property type="entry name" value="speA"/>
    <property type="match status" value="1"/>
</dbReference>
<feature type="active site" description="Proton donor" evidence="14">
    <location>
        <position position="543"/>
    </location>
</feature>
<dbReference type="InterPro" id="IPR000183">
    <property type="entry name" value="Orn/DAP/Arg_de-COase"/>
</dbReference>
<dbReference type="EC" id="4.1.1.19" evidence="5 15"/>
<dbReference type="UniPathway" id="UPA00186">
    <property type="reaction ID" value="UER00284"/>
</dbReference>
<dbReference type="PRINTS" id="PR01180">
    <property type="entry name" value="ARGDCRBXLASE"/>
</dbReference>
<dbReference type="GO" id="GO:0009409">
    <property type="term" value="P:response to cold"/>
    <property type="evidence" value="ECO:0007669"/>
    <property type="project" value="UniProtKB-ARBA"/>
</dbReference>
<name>A0A6A2XY88_HIBSY</name>
<gene>
    <name evidence="17" type="ORF">F3Y22_tig00112411pilonHSYRG00089</name>
</gene>
<dbReference type="InterPro" id="IPR022653">
    <property type="entry name" value="De-COase2_pyr-phos_BS"/>
</dbReference>
<evidence type="ECO:0000313" key="18">
    <source>
        <dbReference type="Proteomes" id="UP000436088"/>
    </source>
</evidence>
<keyword evidence="10 15" id="KW-0745">Spermidine biosynthesis</keyword>
<dbReference type="SUPFAM" id="SSF51419">
    <property type="entry name" value="PLP-binding barrel"/>
    <property type="match status" value="1"/>
</dbReference>
<accession>A0A6A2XY88</accession>
<dbReference type="GO" id="GO:0009446">
    <property type="term" value="P:putrescine biosynthetic process"/>
    <property type="evidence" value="ECO:0007669"/>
    <property type="project" value="UniProtKB-KW"/>
</dbReference>
<dbReference type="CDD" id="cd06830">
    <property type="entry name" value="PLPDE_III_ADC"/>
    <property type="match status" value="1"/>
</dbReference>
<evidence type="ECO:0000256" key="13">
    <source>
        <dbReference type="PIRSR" id="PIRSR001336-50"/>
    </source>
</evidence>
<dbReference type="EMBL" id="VEPZ02001575">
    <property type="protein sequence ID" value="KAE8667386.1"/>
    <property type="molecule type" value="Genomic_DNA"/>
</dbReference>
<dbReference type="Gene3D" id="1.20.58.930">
    <property type="match status" value="1"/>
</dbReference>
<comment type="similarity">
    <text evidence="4 15">Belongs to the Orn/Lys/Arg decarboxylase class-II family. SpeA subfamily.</text>
</comment>
<evidence type="ECO:0000256" key="10">
    <source>
        <dbReference type="ARBA" id="ARBA00023066"/>
    </source>
</evidence>
<comment type="catalytic activity">
    <reaction evidence="12 15">
        <text>L-arginine + H(+) = agmatine + CO2</text>
        <dbReference type="Rhea" id="RHEA:17641"/>
        <dbReference type="ChEBI" id="CHEBI:15378"/>
        <dbReference type="ChEBI" id="CHEBI:16526"/>
        <dbReference type="ChEBI" id="CHEBI:32682"/>
        <dbReference type="ChEBI" id="CHEBI:58145"/>
        <dbReference type="EC" id="4.1.1.19"/>
    </reaction>
</comment>
<keyword evidence="11 15" id="KW-0456">Lyase</keyword>
<feature type="domain" description="Orn/DAP/Arg decarboxylase 2 N-terminal" evidence="16">
    <location>
        <begin position="139"/>
        <end position="399"/>
    </location>
</feature>
<dbReference type="InterPro" id="IPR009006">
    <property type="entry name" value="Ala_racemase/Decarboxylase_C"/>
</dbReference>
<evidence type="ECO:0000256" key="6">
    <source>
        <dbReference type="ARBA" id="ARBA00022793"/>
    </source>
</evidence>
<dbReference type="PANTHER" id="PTHR43295:SF1">
    <property type="entry name" value="ARGININE DECARBOXYLASE 1, CHLOROPLASTIC-RELATED"/>
    <property type="match status" value="1"/>
</dbReference>
<keyword evidence="7 15" id="KW-0460">Magnesium</keyword>
<sequence length="633" mass="67894">MPALAYCVDAAAVAPPGYAAFVAGDYSLPAAIPLASSTAVAVNSNSTHWSPAHSSALYRIEGWGAPYFSVNDSGNIVVRPYGTDTMAHQEIDLLKIVKKVSDSKSEGGLGLQFPLIVRVPDVLKNRLESLHSAFDSAIQTEGYESHYQGVYPVKCNQDRFVVEDIVKFGSPFRFGLEAGSKPELLLAMSCLCKGNPEALLVCNGFKDTEYIFLALLARKLALNTVIVLEEVDEVNLVIEISKKLSVRPVIGVRAKLRTKHSGHFGSTSGEKGKFGLTTAQILRVVKKLQDSGMLDCLQLLHFHIGSQIPSTTLLQAGVGEAAQIYSELVRLGADMKVIDIGGGLGIDYDGSKSGHSDLSVSYGLQEYASAVVNAIRFVCDRKSIKHPIICSESGRAIVSHHSILIFEAISATAPTAMNSVDLPFILEGLSEDARSDCWNLIQAAVRHENETCLVYADQLKQRCVDRFKEGTLGIEQLASVDGLCDLVLNMVDASDSTQTYHVNLSIFTSIPDFWSIGQVFPIVPIHRLDERPDVRGVLSDLTCDSDGKIDKFIGGETSLPLHELEGNGGGSSGGGNGSYYLGMFLGGAYQESLGGVHNLFGGPSVVSVSQSDGPHSFVVTRAVPGRHVGMSSE</sequence>
<evidence type="ECO:0000256" key="11">
    <source>
        <dbReference type="ARBA" id="ARBA00023239"/>
    </source>
</evidence>
<dbReference type="GO" id="GO:0008792">
    <property type="term" value="F:arginine decarboxylase activity"/>
    <property type="evidence" value="ECO:0007669"/>
    <property type="project" value="UniProtKB-EC"/>
</dbReference>
<evidence type="ECO:0000256" key="8">
    <source>
        <dbReference type="ARBA" id="ARBA00022898"/>
    </source>
</evidence>
<dbReference type="PIRSF" id="PIRSF001336">
    <property type="entry name" value="Arg_decrbxlase"/>
    <property type="match status" value="1"/>
</dbReference>
<organism evidence="17 18">
    <name type="scientific">Hibiscus syriacus</name>
    <name type="common">Rose of Sharon</name>
    <dbReference type="NCBI Taxonomy" id="106335"/>
    <lineage>
        <taxon>Eukaryota</taxon>
        <taxon>Viridiplantae</taxon>
        <taxon>Streptophyta</taxon>
        <taxon>Embryophyta</taxon>
        <taxon>Tracheophyta</taxon>
        <taxon>Spermatophyta</taxon>
        <taxon>Magnoliopsida</taxon>
        <taxon>eudicotyledons</taxon>
        <taxon>Gunneridae</taxon>
        <taxon>Pentapetalae</taxon>
        <taxon>rosids</taxon>
        <taxon>malvids</taxon>
        <taxon>Malvales</taxon>
        <taxon>Malvaceae</taxon>
        <taxon>Malvoideae</taxon>
        <taxon>Hibiscus</taxon>
    </lineage>
</organism>
<dbReference type="AlphaFoldDB" id="A0A6A2XY88"/>
<feature type="modified residue" description="N6-(pyridoxal phosphate)lysine" evidence="13">
    <location>
        <position position="154"/>
    </location>
</feature>
<dbReference type="PRINTS" id="PR01179">
    <property type="entry name" value="ODADCRBXLASE"/>
</dbReference>
<evidence type="ECO:0000256" key="9">
    <source>
        <dbReference type="ARBA" id="ARBA00023023"/>
    </source>
</evidence>
<keyword evidence="6 15" id="KW-0210">Decarboxylase</keyword>
<dbReference type="Proteomes" id="UP000436088">
    <property type="component" value="Unassembled WGS sequence"/>
</dbReference>
<dbReference type="InterPro" id="IPR022657">
    <property type="entry name" value="De-COase2_CS"/>
</dbReference>
<proteinExistence type="inferred from homology"/>
<comment type="cofactor">
    <cofactor evidence="2 15">
        <name>Mg(2+)</name>
        <dbReference type="ChEBI" id="CHEBI:18420"/>
    </cofactor>
</comment>
<dbReference type="PROSITE" id="PS00879">
    <property type="entry name" value="ODR_DC_2_2"/>
    <property type="match status" value="1"/>
</dbReference>